<proteinExistence type="predicted"/>
<gene>
    <name evidence="1" type="ORF">EEDITHA_LOCUS19310</name>
</gene>
<dbReference type="AlphaFoldDB" id="A0AAU9V480"/>
<evidence type="ECO:0000313" key="2">
    <source>
        <dbReference type="Proteomes" id="UP001153954"/>
    </source>
</evidence>
<reference evidence="1" key="1">
    <citation type="submission" date="2022-03" db="EMBL/GenBank/DDBJ databases">
        <authorList>
            <person name="Tunstrom K."/>
        </authorList>
    </citation>
    <scope>NUCLEOTIDE SEQUENCE</scope>
</reference>
<evidence type="ECO:0000313" key="1">
    <source>
        <dbReference type="EMBL" id="CAH2104991.1"/>
    </source>
</evidence>
<dbReference type="Proteomes" id="UP001153954">
    <property type="component" value="Unassembled WGS sequence"/>
</dbReference>
<accession>A0AAU9V480</accession>
<sequence length="124" mass="13524">MTKKYSILGNKKKVTMESNPTSLKVVGNNCVVRVTINQGEIEVIGNDCRIEVVDNCGTISLVGSGGMVIITKRWKGDKVSTVGPNCHLMVNGKDNTVPAYEAQLSPFSKDLDDVIESIFSFVMR</sequence>
<dbReference type="EMBL" id="CAKOGL010000027">
    <property type="protein sequence ID" value="CAH2104991.1"/>
    <property type="molecule type" value="Genomic_DNA"/>
</dbReference>
<protein>
    <submittedName>
        <fullName evidence="1">Uncharacterized protein</fullName>
    </submittedName>
</protein>
<organism evidence="1 2">
    <name type="scientific">Euphydryas editha</name>
    <name type="common">Edith's checkerspot</name>
    <dbReference type="NCBI Taxonomy" id="104508"/>
    <lineage>
        <taxon>Eukaryota</taxon>
        <taxon>Metazoa</taxon>
        <taxon>Ecdysozoa</taxon>
        <taxon>Arthropoda</taxon>
        <taxon>Hexapoda</taxon>
        <taxon>Insecta</taxon>
        <taxon>Pterygota</taxon>
        <taxon>Neoptera</taxon>
        <taxon>Endopterygota</taxon>
        <taxon>Lepidoptera</taxon>
        <taxon>Glossata</taxon>
        <taxon>Ditrysia</taxon>
        <taxon>Papilionoidea</taxon>
        <taxon>Nymphalidae</taxon>
        <taxon>Nymphalinae</taxon>
        <taxon>Euphydryas</taxon>
    </lineage>
</organism>
<comment type="caution">
    <text evidence="1">The sequence shown here is derived from an EMBL/GenBank/DDBJ whole genome shotgun (WGS) entry which is preliminary data.</text>
</comment>
<keyword evidence="2" id="KW-1185">Reference proteome</keyword>
<name>A0AAU9V480_EUPED</name>